<dbReference type="STRING" id="1231657.A0A1Y1ZKI6"/>
<accession>A0A1Y1ZKI6</accession>
<organism evidence="1 2">
    <name type="scientific">Clohesyomyces aquaticus</name>
    <dbReference type="NCBI Taxonomy" id="1231657"/>
    <lineage>
        <taxon>Eukaryota</taxon>
        <taxon>Fungi</taxon>
        <taxon>Dikarya</taxon>
        <taxon>Ascomycota</taxon>
        <taxon>Pezizomycotina</taxon>
        <taxon>Dothideomycetes</taxon>
        <taxon>Pleosporomycetidae</taxon>
        <taxon>Pleosporales</taxon>
        <taxon>Lindgomycetaceae</taxon>
        <taxon>Clohesyomyces</taxon>
    </lineage>
</organism>
<evidence type="ECO:0000313" key="1">
    <source>
        <dbReference type="EMBL" id="ORY10761.1"/>
    </source>
</evidence>
<dbReference type="EMBL" id="MCFA01000069">
    <property type="protein sequence ID" value="ORY10761.1"/>
    <property type="molecule type" value="Genomic_DNA"/>
</dbReference>
<dbReference type="OrthoDB" id="2343925at2759"/>
<reference evidence="1 2" key="1">
    <citation type="submission" date="2016-07" db="EMBL/GenBank/DDBJ databases">
        <title>Pervasive Adenine N6-methylation of Active Genes in Fungi.</title>
        <authorList>
            <consortium name="DOE Joint Genome Institute"/>
            <person name="Mondo S.J."/>
            <person name="Dannebaum R.O."/>
            <person name="Kuo R.C."/>
            <person name="Labutti K."/>
            <person name="Haridas S."/>
            <person name="Kuo A."/>
            <person name="Salamov A."/>
            <person name="Ahrendt S.R."/>
            <person name="Lipzen A."/>
            <person name="Sullivan W."/>
            <person name="Andreopoulos W.B."/>
            <person name="Clum A."/>
            <person name="Lindquist E."/>
            <person name="Daum C."/>
            <person name="Ramamoorthy G.K."/>
            <person name="Gryganskyi A."/>
            <person name="Culley D."/>
            <person name="Magnuson J.K."/>
            <person name="James T.Y."/>
            <person name="O'Malley M.A."/>
            <person name="Stajich J.E."/>
            <person name="Spatafora J.W."/>
            <person name="Visel A."/>
            <person name="Grigoriev I.V."/>
        </authorList>
    </citation>
    <scope>NUCLEOTIDE SEQUENCE [LARGE SCALE GENOMIC DNA]</scope>
    <source>
        <strain evidence="1 2">CBS 115471</strain>
    </source>
</reference>
<keyword evidence="2" id="KW-1185">Reference proteome</keyword>
<proteinExistence type="predicted"/>
<sequence length="67" mass="7592">MLKAFEAEASFITYRGERNASSSANCNILSCLLRTPSPEKYTEEIVKCVRFLSKTWTGNNEPDKWAS</sequence>
<gene>
    <name evidence="1" type="ORF">BCR34DRAFT_566382</name>
</gene>
<protein>
    <submittedName>
        <fullName evidence="1">Uncharacterized protein</fullName>
    </submittedName>
</protein>
<dbReference type="Proteomes" id="UP000193144">
    <property type="component" value="Unassembled WGS sequence"/>
</dbReference>
<comment type="caution">
    <text evidence="1">The sequence shown here is derived from an EMBL/GenBank/DDBJ whole genome shotgun (WGS) entry which is preliminary data.</text>
</comment>
<name>A0A1Y1ZKI6_9PLEO</name>
<evidence type="ECO:0000313" key="2">
    <source>
        <dbReference type="Proteomes" id="UP000193144"/>
    </source>
</evidence>
<dbReference type="AlphaFoldDB" id="A0A1Y1ZKI6"/>